<evidence type="ECO:0000313" key="3">
    <source>
        <dbReference type="Proteomes" id="UP000609323"/>
    </source>
</evidence>
<protein>
    <submittedName>
        <fullName evidence="2">Uncharacterized protein</fullName>
    </submittedName>
</protein>
<organism evidence="2 3">
    <name type="scientific">Paenibacillus physcomitrellae</name>
    <dbReference type="NCBI Taxonomy" id="1619311"/>
    <lineage>
        <taxon>Bacteria</taxon>
        <taxon>Bacillati</taxon>
        <taxon>Bacillota</taxon>
        <taxon>Bacilli</taxon>
        <taxon>Bacillales</taxon>
        <taxon>Paenibacillaceae</taxon>
        <taxon>Paenibacillus</taxon>
    </lineage>
</organism>
<gene>
    <name evidence="2" type="ORF">GCM10010917_41330</name>
</gene>
<evidence type="ECO:0000313" key="2">
    <source>
        <dbReference type="EMBL" id="GGA51812.1"/>
    </source>
</evidence>
<keyword evidence="1" id="KW-0472">Membrane</keyword>
<keyword evidence="1" id="KW-0812">Transmembrane</keyword>
<dbReference type="EMBL" id="BMHF01000023">
    <property type="protein sequence ID" value="GGA51812.1"/>
    <property type="molecule type" value="Genomic_DNA"/>
</dbReference>
<keyword evidence="1" id="KW-1133">Transmembrane helix</keyword>
<keyword evidence="3" id="KW-1185">Reference proteome</keyword>
<feature type="transmembrane region" description="Helical" evidence="1">
    <location>
        <begin position="6"/>
        <end position="24"/>
    </location>
</feature>
<proteinExistence type="predicted"/>
<name>A0ABQ1GWM0_9BACL</name>
<reference evidence="3" key="1">
    <citation type="journal article" date="2019" name="Int. J. Syst. Evol. Microbiol.">
        <title>The Global Catalogue of Microorganisms (GCM) 10K type strain sequencing project: providing services to taxonomists for standard genome sequencing and annotation.</title>
        <authorList>
            <consortium name="The Broad Institute Genomics Platform"/>
            <consortium name="The Broad Institute Genome Sequencing Center for Infectious Disease"/>
            <person name="Wu L."/>
            <person name="Ma J."/>
        </authorList>
    </citation>
    <scope>NUCLEOTIDE SEQUENCE [LARGE SCALE GENOMIC DNA]</scope>
    <source>
        <strain evidence="3">CGMCC 1.15044</strain>
    </source>
</reference>
<comment type="caution">
    <text evidence="2">The sequence shown here is derived from an EMBL/GenBank/DDBJ whole genome shotgun (WGS) entry which is preliminary data.</text>
</comment>
<dbReference type="Proteomes" id="UP000609323">
    <property type="component" value="Unassembled WGS sequence"/>
</dbReference>
<accession>A0ABQ1GWM0</accession>
<evidence type="ECO:0000256" key="1">
    <source>
        <dbReference type="SAM" id="Phobius"/>
    </source>
</evidence>
<sequence length="39" mass="4306">MEEFDGAGFTTVIFIVILVVLFFYGSTDIEDYTTGPTPV</sequence>